<dbReference type="EMBL" id="RQFM01000031">
    <property type="protein sequence ID" value="TGK79219.1"/>
    <property type="molecule type" value="Genomic_DNA"/>
</dbReference>
<dbReference type="SUPFAM" id="SSF51294">
    <property type="entry name" value="Hedgehog/intein (Hint) domain"/>
    <property type="match status" value="1"/>
</dbReference>
<accession>A0A5K1T7P6</accession>
<organism evidence="4 5">
    <name type="scientific">Leptospira bourretii</name>
    <dbReference type="NCBI Taxonomy" id="2484962"/>
    <lineage>
        <taxon>Bacteria</taxon>
        <taxon>Pseudomonadati</taxon>
        <taxon>Spirochaetota</taxon>
        <taxon>Spirochaetia</taxon>
        <taxon>Leptospirales</taxon>
        <taxon>Leptospiraceae</taxon>
        <taxon>Leptospira</taxon>
    </lineage>
</organism>
<reference evidence="4 5" key="1">
    <citation type="journal article" date="2019" name="PLoS Negl. Trop. Dis.">
        <title>Revisiting the worldwide diversity of Leptospira species in the environment.</title>
        <authorList>
            <person name="Vincent A.T."/>
            <person name="Schiettekatte O."/>
            <person name="Bourhy P."/>
            <person name="Veyrier F.J."/>
            <person name="Picardeau M."/>
        </authorList>
    </citation>
    <scope>NUCLEOTIDE SEQUENCE [LARGE SCALE GENOMIC DNA]</scope>
    <source>
        <strain evidence="4 5">201800280</strain>
    </source>
</reference>
<dbReference type="GO" id="GO:0004519">
    <property type="term" value="F:endonuclease activity"/>
    <property type="evidence" value="ECO:0007669"/>
    <property type="project" value="InterPro"/>
</dbReference>
<dbReference type="PROSITE" id="PS50819">
    <property type="entry name" value="INTEIN_ENDONUCLEASE"/>
    <property type="match status" value="1"/>
</dbReference>
<dbReference type="InterPro" id="IPR036844">
    <property type="entry name" value="Hint_dom_sf"/>
</dbReference>
<gene>
    <name evidence="4" type="ORF">EHQ23_19380</name>
</gene>
<evidence type="ECO:0000259" key="3">
    <source>
        <dbReference type="PROSITE" id="PS50819"/>
    </source>
</evidence>
<dbReference type="InterPro" id="IPR027434">
    <property type="entry name" value="Homing_endonucl"/>
</dbReference>
<evidence type="ECO:0000313" key="4">
    <source>
        <dbReference type="EMBL" id="TGK79219.1"/>
    </source>
</evidence>
<dbReference type="Proteomes" id="UP000297394">
    <property type="component" value="Unassembled WGS sequence"/>
</dbReference>
<dbReference type="AlphaFoldDB" id="A0A5K1T7P6"/>
<dbReference type="InterPro" id="IPR004042">
    <property type="entry name" value="Intein_endonuc_central"/>
</dbReference>
<dbReference type="SUPFAM" id="SSF55608">
    <property type="entry name" value="Homing endonucleases"/>
    <property type="match status" value="1"/>
</dbReference>
<keyword evidence="2" id="KW-0651">Protein splicing</keyword>
<evidence type="ECO:0000256" key="2">
    <source>
        <dbReference type="ARBA" id="ARBA00023000"/>
    </source>
</evidence>
<comment type="caution">
    <text evidence="4">The sequence shown here is derived from an EMBL/GenBank/DDBJ whole genome shotgun (WGS) entry which is preliminary data.</text>
</comment>
<dbReference type="PROSITE" id="PS50817">
    <property type="entry name" value="INTEIN_N_TER"/>
    <property type="match status" value="1"/>
</dbReference>
<name>A0A5K1T7P6_9LEPT</name>
<evidence type="ECO:0000313" key="5">
    <source>
        <dbReference type="Proteomes" id="UP000297394"/>
    </source>
</evidence>
<dbReference type="RefSeq" id="WP_135747320.1">
    <property type="nucleotide sequence ID" value="NZ_RQFX01000067.1"/>
</dbReference>
<sequence length="443" mass="51606">MFEKAKSKIRYSCEFCSDHWGTVVRLFKSQSDFENSDFYGGEDVVKGDPRAKIAVWPGKNNVGRDKNSYWLCAPVHPNCYSSDTEVLTNNGFKLFKDVLDSDLIFSINPKTQKMEYVPFVERIQYPYKGGMIHFKARGFDALVTPEHNMYFRERYRPKKQKQEIRYGILPANHLIAKSEFTIPRTGLWEGEKSTRRERLLAMFYGWYASEGCKVRKSQISITQHKERNYRRLWKILDKLKIVYSKGNGRFYISGKFAEEVLRDCPGKQYERRVPEWIKTKDKSLIKCFLREYILGDGSFRTRKCFGYDSTEITITTSSSTMQADLVELIHKAGYSAYTWIASEKGTISKHRNGEYSSNQDQLAISVSKSKGVLFSNQNSSKVEYVDYDDMVYCLTLQKNHVLLFRRNGNIGWSGNCGCEIEVEETVHESVEDLEDWYSTLEWD</sequence>
<proteinExistence type="predicted"/>
<dbReference type="Gene3D" id="3.10.28.10">
    <property type="entry name" value="Homing endonucleases"/>
    <property type="match status" value="1"/>
</dbReference>
<evidence type="ECO:0000256" key="1">
    <source>
        <dbReference type="ARBA" id="ARBA00022813"/>
    </source>
</evidence>
<feature type="domain" description="DOD-type homing endonuclease" evidence="3">
    <location>
        <begin position="203"/>
        <end position="334"/>
    </location>
</feature>
<keyword evidence="1" id="KW-0068">Autocatalytic cleavage</keyword>
<protein>
    <recommendedName>
        <fullName evidence="3">DOD-type homing endonuclease domain-containing protein</fullName>
    </recommendedName>
</protein>
<dbReference type="GO" id="GO:0016539">
    <property type="term" value="P:intein-mediated protein splicing"/>
    <property type="evidence" value="ECO:0007669"/>
    <property type="project" value="InterPro"/>
</dbReference>
<dbReference type="InterPro" id="IPR006141">
    <property type="entry name" value="Intein_N"/>
</dbReference>